<dbReference type="PROSITE" id="PS01069">
    <property type="entry name" value="DAGK_PROKAR"/>
    <property type="match status" value="1"/>
</dbReference>
<evidence type="ECO:0000256" key="19">
    <source>
        <dbReference type="SAM" id="Phobius"/>
    </source>
</evidence>
<evidence type="ECO:0000256" key="14">
    <source>
        <dbReference type="ARBA" id="ARBA00023264"/>
    </source>
</evidence>
<keyword evidence="11" id="KW-0443">Lipid metabolism</keyword>
<evidence type="ECO:0000256" key="10">
    <source>
        <dbReference type="ARBA" id="ARBA00022989"/>
    </source>
</evidence>
<keyword evidence="4" id="KW-0444">Lipid biosynthesis</keyword>
<evidence type="ECO:0000256" key="15">
    <source>
        <dbReference type="PIRSR" id="PIRSR600829-1"/>
    </source>
</evidence>
<feature type="transmembrane region" description="Helical" evidence="19">
    <location>
        <begin position="57"/>
        <end position="77"/>
    </location>
</feature>
<keyword evidence="13" id="KW-0594">Phospholipid biosynthesis</keyword>
<evidence type="ECO:0000256" key="4">
    <source>
        <dbReference type="ARBA" id="ARBA00022516"/>
    </source>
</evidence>
<comment type="similarity">
    <text evidence="2">Belongs to the bacterial diacylglycerol kinase family.</text>
</comment>
<keyword evidence="7 17" id="KW-0547">Nucleotide-binding</keyword>
<dbReference type="GO" id="GO:0008654">
    <property type="term" value="P:phospholipid biosynthetic process"/>
    <property type="evidence" value="ECO:0007669"/>
    <property type="project" value="UniProtKB-KW"/>
</dbReference>
<dbReference type="GO" id="GO:0005886">
    <property type="term" value="C:plasma membrane"/>
    <property type="evidence" value="ECO:0007669"/>
    <property type="project" value="UniProtKB-SubCell"/>
</dbReference>
<dbReference type="Pfam" id="PF01219">
    <property type="entry name" value="DAGK_prokar"/>
    <property type="match status" value="1"/>
</dbReference>
<dbReference type="PANTHER" id="PTHR34299:SF1">
    <property type="entry name" value="DIACYLGLYCEROL KINASE"/>
    <property type="match status" value="1"/>
</dbReference>
<sequence>MNQEVGTIRRKLQKSFSFAIEGILYTLKTQPNMRIHFGIGLLAVACGFVFKIENYEWLALVIVIGFVFILEIINTAIETLVDLYTEEYHHLAKVAKDTAAGAVMVAAIMSICVGLIIFLPKIINWFF</sequence>
<comment type="caution">
    <text evidence="20">The sequence shown here is derived from an EMBL/GenBank/DDBJ whole genome shotgun (WGS) entry which is preliminary data.</text>
</comment>
<evidence type="ECO:0000313" key="21">
    <source>
        <dbReference type="Proteomes" id="UP000176244"/>
    </source>
</evidence>
<evidence type="ECO:0000256" key="7">
    <source>
        <dbReference type="ARBA" id="ARBA00022741"/>
    </source>
</evidence>
<keyword evidence="12 19" id="KW-0472">Membrane</keyword>
<dbReference type="CDD" id="cd14265">
    <property type="entry name" value="UDPK_IM_like"/>
    <property type="match status" value="1"/>
</dbReference>
<evidence type="ECO:0000256" key="1">
    <source>
        <dbReference type="ARBA" id="ARBA00004651"/>
    </source>
</evidence>
<dbReference type="PANTHER" id="PTHR34299">
    <property type="entry name" value="DIACYLGLYCEROL KINASE"/>
    <property type="match status" value="1"/>
</dbReference>
<comment type="cofactor">
    <cofactor evidence="18">
        <name>Mg(2+)</name>
        <dbReference type="ChEBI" id="CHEBI:18420"/>
    </cofactor>
    <text evidence="18">Mn(2+), Zn(2+), Cd(2+) and Co(2+) support activity to lesser extents.</text>
</comment>
<keyword evidence="6 19" id="KW-0812">Transmembrane</keyword>
<evidence type="ECO:0000256" key="8">
    <source>
        <dbReference type="ARBA" id="ARBA00022777"/>
    </source>
</evidence>
<organism evidence="20 21">
    <name type="scientific">Acetobacterium wieringae</name>
    <dbReference type="NCBI Taxonomy" id="52694"/>
    <lineage>
        <taxon>Bacteria</taxon>
        <taxon>Bacillati</taxon>
        <taxon>Bacillota</taxon>
        <taxon>Clostridia</taxon>
        <taxon>Eubacteriales</taxon>
        <taxon>Eubacteriaceae</taxon>
        <taxon>Acetobacterium</taxon>
    </lineage>
</organism>
<dbReference type="EMBL" id="LKEU01000039">
    <property type="protein sequence ID" value="OFV69516.1"/>
    <property type="molecule type" value="Genomic_DNA"/>
</dbReference>
<feature type="binding site" evidence="17">
    <location>
        <begin position="87"/>
        <end position="89"/>
    </location>
    <ligand>
        <name>ATP</name>
        <dbReference type="ChEBI" id="CHEBI:30616"/>
    </ligand>
</feature>
<evidence type="ECO:0000256" key="17">
    <source>
        <dbReference type="PIRSR" id="PIRSR600829-3"/>
    </source>
</evidence>
<dbReference type="InterPro" id="IPR033717">
    <property type="entry name" value="UDPK"/>
</dbReference>
<evidence type="ECO:0000256" key="9">
    <source>
        <dbReference type="ARBA" id="ARBA00022840"/>
    </source>
</evidence>
<evidence type="ECO:0000256" key="18">
    <source>
        <dbReference type="PIRSR" id="PIRSR600829-4"/>
    </source>
</evidence>
<keyword evidence="18" id="KW-0479">Metal-binding</keyword>
<evidence type="ECO:0000256" key="16">
    <source>
        <dbReference type="PIRSR" id="PIRSR600829-2"/>
    </source>
</evidence>
<dbReference type="STRING" id="52694.ACWI_29710"/>
<dbReference type="Proteomes" id="UP000176244">
    <property type="component" value="Unassembled WGS sequence"/>
</dbReference>
<feature type="binding site" evidence="17">
    <location>
        <position position="78"/>
    </location>
    <ligand>
        <name>ATP</name>
        <dbReference type="ChEBI" id="CHEBI:30616"/>
    </ligand>
</feature>
<accession>A0A1F2PFP6</accession>
<evidence type="ECO:0000256" key="12">
    <source>
        <dbReference type="ARBA" id="ARBA00023136"/>
    </source>
</evidence>
<feature type="binding site" evidence="17">
    <location>
        <begin position="96"/>
        <end position="97"/>
    </location>
    <ligand>
        <name>ATP</name>
        <dbReference type="ChEBI" id="CHEBI:30616"/>
    </ligand>
</feature>
<comment type="subcellular location">
    <subcellularLocation>
        <location evidence="1">Cell membrane</location>
        <topology evidence="1">Multi-pass membrane protein</topology>
    </subcellularLocation>
</comment>
<gene>
    <name evidence="20" type="primary">dgkA</name>
    <name evidence="20" type="ORF">ACWI_29710</name>
</gene>
<dbReference type="InterPro" id="IPR000829">
    <property type="entry name" value="DAGK"/>
</dbReference>
<reference evidence="20 21" key="1">
    <citation type="submission" date="2015-09" db="EMBL/GenBank/DDBJ databases">
        <title>Genome sequence of Acetobacterium wieringae DSM 1911.</title>
        <authorList>
            <person name="Poehlein A."/>
            <person name="Bengelsdorf F.R."/>
            <person name="Schiel-Bengelsdorf B."/>
            <person name="Duerre P."/>
            <person name="Daniel R."/>
        </authorList>
    </citation>
    <scope>NUCLEOTIDE SEQUENCE [LARGE SCALE GENOMIC DNA]</scope>
    <source>
        <strain evidence="20 21">DSM 1911</strain>
    </source>
</reference>
<feature type="transmembrane region" description="Helical" evidence="19">
    <location>
        <begin position="33"/>
        <end position="50"/>
    </location>
</feature>
<proteinExistence type="inferred from homology"/>
<dbReference type="GO" id="GO:0005524">
    <property type="term" value="F:ATP binding"/>
    <property type="evidence" value="ECO:0007669"/>
    <property type="project" value="UniProtKB-KW"/>
</dbReference>
<evidence type="ECO:0000256" key="2">
    <source>
        <dbReference type="ARBA" id="ARBA00005967"/>
    </source>
</evidence>
<keyword evidence="3" id="KW-1003">Cell membrane</keyword>
<protein>
    <submittedName>
        <fullName evidence="20">Undecaprenol kinase</fullName>
        <ecNumber evidence="20">2.7.1.66</ecNumber>
    </submittedName>
</protein>
<dbReference type="AlphaFoldDB" id="A0A1F2PFP6"/>
<dbReference type="GO" id="GO:0046872">
    <property type="term" value="F:metal ion binding"/>
    <property type="evidence" value="ECO:0007669"/>
    <property type="project" value="UniProtKB-KW"/>
</dbReference>
<evidence type="ECO:0000256" key="5">
    <source>
        <dbReference type="ARBA" id="ARBA00022679"/>
    </source>
</evidence>
<keyword evidence="8 20" id="KW-0418">Kinase</keyword>
<feature type="binding site" evidence="18">
    <location>
        <position position="78"/>
    </location>
    <ligand>
        <name>a divalent metal cation</name>
        <dbReference type="ChEBI" id="CHEBI:60240"/>
    </ligand>
</feature>
<keyword evidence="5 20" id="KW-0808">Transferase</keyword>
<dbReference type="EC" id="2.7.1.66" evidence="20"/>
<keyword evidence="18" id="KW-0460">Magnesium</keyword>
<evidence type="ECO:0000313" key="20">
    <source>
        <dbReference type="EMBL" id="OFV69516.1"/>
    </source>
</evidence>
<evidence type="ECO:0000256" key="3">
    <source>
        <dbReference type="ARBA" id="ARBA00022475"/>
    </source>
</evidence>
<feature type="active site" description="Proton acceptor" evidence="15">
    <location>
        <position position="71"/>
    </location>
</feature>
<dbReference type="GO" id="GO:0036433">
    <property type="term" value="F:di-trans, poly-cis-undecaprenol kinase activity"/>
    <property type="evidence" value="ECO:0007669"/>
    <property type="project" value="UniProtKB-EC"/>
</dbReference>
<feature type="transmembrane region" description="Helical" evidence="19">
    <location>
        <begin position="99"/>
        <end position="119"/>
    </location>
</feature>
<dbReference type="Gene3D" id="1.10.287.3610">
    <property type="match status" value="1"/>
</dbReference>
<evidence type="ECO:0000256" key="13">
    <source>
        <dbReference type="ARBA" id="ARBA00023209"/>
    </source>
</evidence>
<evidence type="ECO:0000256" key="11">
    <source>
        <dbReference type="ARBA" id="ARBA00023098"/>
    </source>
</evidence>
<feature type="binding site" evidence="16">
    <location>
        <position position="71"/>
    </location>
    <ligand>
        <name>substrate</name>
    </ligand>
</feature>
<keyword evidence="14" id="KW-1208">Phospholipid metabolism</keyword>
<keyword evidence="9 17" id="KW-0067">ATP-binding</keyword>
<dbReference type="InterPro" id="IPR036945">
    <property type="entry name" value="DAGK_sf"/>
</dbReference>
<name>A0A1F2PFP6_9FIRM</name>
<keyword evidence="10 19" id="KW-1133">Transmembrane helix</keyword>
<evidence type="ECO:0000256" key="6">
    <source>
        <dbReference type="ARBA" id="ARBA00022692"/>
    </source>
</evidence>